<organism evidence="5 6">
    <name type="scientific">Rosa chinensis</name>
    <name type="common">China rose</name>
    <dbReference type="NCBI Taxonomy" id="74649"/>
    <lineage>
        <taxon>Eukaryota</taxon>
        <taxon>Viridiplantae</taxon>
        <taxon>Streptophyta</taxon>
        <taxon>Embryophyta</taxon>
        <taxon>Tracheophyta</taxon>
        <taxon>Spermatophyta</taxon>
        <taxon>Magnoliopsida</taxon>
        <taxon>eudicotyledons</taxon>
        <taxon>Gunneridae</taxon>
        <taxon>Pentapetalae</taxon>
        <taxon>rosids</taxon>
        <taxon>fabids</taxon>
        <taxon>Rosales</taxon>
        <taxon>Rosaceae</taxon>
        <taxon>Rosoideae</taxon>
        <taxon>Rosoideae incertae sedis</taxon>
        <taxon>Rosa</taxon>
    </lineage>
</organism>
<dbReference type="SMART" id="SM00367">
    <property type="entry name" value="LRR_CC"/>
    <property type="match status" value="5"/>
</dbReference>
<dbReference type="SMART" id="SM00369">
    <property type="entry name" value="LRR_TYP"/>
    <property type="match status" value="8"/>
</dbReference>
<dbReference type="PANTHER" id="PTHR47186:SF61">
    <property type="entry name" value="LEUCINE-RICH REPEAT-CONTAINING PROTEIN 57-RELATED"/>
    <property type="match status" value="1"/>
</dbReference>
<feature type="domain" description="Disease resistance protein RPS4B/Roq1-like leucine-rich repeats" evidence="4">
    <location>
        <begin position="136"/>
        <end position="314"/>
    </location>
</feature>
<keyword evidence="2" id="KW-0677">Repeat</keyword>
<comment type="caution">
    <text evidence="5">The sequence shown here is derived from an EMBL/GenBank/DDBJ whole genome shotgun (WGS) entry which is preliminary data.</text>
</comment>
<dbReference type="PANTHER" id="PTHR47186">
    <property type="entry name" value="LEUCINE-RICH REPEAT-CONTAINING PROTEIN 57"/>
    <property type="match status" value="1"/>
</dbReference>
<keyword evidence="6" id="KW-1185">Reference proteome</keyword>
<dbReference type="Proteomes" id="UP000238479">
    <property type="component" value="Chromosome 4"/>
</dbReference>
<proteinExistence type="predicted"/>
<evidence type="ECO:0000256" key="3">
    <source>
        <dbReference type="ARBA" id="ARBA00022821"/>
    </source>
</evidence>
<dbReference type="EMBL" id="PDCK01000042">
    <property type="protein sequence ID" value="PRQ36029.1"/>
    <property type="molecule type" value="Genomic_DNA"/>
</dbReference>
<dbReference type="InterPro" id="IPR032675">
    <property type="entry name" value="LRR_dom_sf"/>
</dbReference>
<sequence length="712" mass="80064">MNLRGCESLAELPDFSGMPNLKELDLSDCTSLVKVPDSLGLLDKLVTLKVDHCRNLIMFPRKLNLKSVEIISIRYCKLEEFSEVGEEMGSLIKLDLSGTCIKELHPSITRLIRLEKLDLANNQNLTTLPYNIYELHDLKTLDARGCSKLATFPKIPVKMDSLRQLFLKGSDIRELDESIGNLIGLEELDLSYCKNLTTLPCSIYGLQNLRVLHLGECSKLVRFPTNTKILNVDGCSLSLPKLQAFSIAGCSLLSDCDFLMTLDCWETLEALDLSRNNFVRLPACLTKFVNLGMLDLVGCWRLRGVPPRVADLRVDSLRRFYLEGSDIRELELDESIEDLIGLEKMDLWNCENLTTLPYNIYELHSLESLEVIGCSKLATFPKIPVKMDSLRQLSLKGSDIRELDESIGNLIGLEELDLSYCKNLTTLPCSIYGLHNLKLYASGCSKLVTLPKIPVKMDSLRRFSLEGSDIRELDESIENLIGLEELDLTDCKNLTTLPCSIYRLHNLKSLEASGCSKLATFPKIPVNMDSLRRLSLKGSDIRELDESIGNLIGLEELDLSDCKNLTTLPCSIYGLQHLAWLYLDECSKLVRFPTNTKILNLDECSLSLPKLQYLTIAGCSLLSDCDFLMTLDCWETLKRLDLSRNNFVSLPGLTKFVKLGALNLRDCKRLRGIPELPPNVSISLQFQPTVEQLTELLRPSLSSKPTVAFFEL</sequence>
<gene>
    <name evidence="5" type="ORF">RchiOBHm_Chr4g0386951</name>
</gene>
<name>A0A2P6QPB0_ROSCH</name>
<dbReference type="Gene3D" id="3.80.10.10">
    <property type="entry name" value="Ribonuclease Inhibitor"/>
    <property type="match status" value="5"/>
</dbReference>
<feature type="domain" description="Disease resistance protein RPS4B/Roq1-like leucine-rich repeats" evidence="4">
    <location>
        <begin position="515"/>
        <end position="679"/>
    </location>
</feature>
<dbReference type="InterPro" id="IPR006553">
    <property type="entry name" value="Leu-rich_rpt_Cys-con_subtyp"/>
</dbReference>
<evidence type="ECO:0000259" key="4">
    <source>
        <dbReference type="Pfam" id="PF23286"/>
    </source>
</evidence>
<dbReference type="InterPro" id="IPR058546">
    <property type="entry name" value="RPS4B/Roq1-like_LRR"/>
</dbReference>
<dbReference type="Gramene" id="PRQ36029">
    <property type="protein sequence ID" value="PRQ36029"/>
    <property type="gene ID" value="RchiOBHm_Chr4g0386951"/>
</dbReference>
<dbReference type="PROSITE" id="PS51450">
    <property type="entry name" value="LRR"/>
    <property type="match status" value="1"/>
</dbReference>
<dbReference type="Pfam" id="PF23286">
    <property type="entry name" value="LRR_13"/>
    <property type="match status" value="3"/>
</dbReference>
<dbReference type="STRING" id="74649.A0A2P6QPB0"/>
<keyword evidence="3" id="KW-0611">Plant defense</keyword>
<feature type="domain" description="Disease resistance protein RPS4B/Roq1-like leucine-rich repeats" evidence="4">
    <location>
        <begin position="363"/>
        <end position="447"/>
    </location>
</feature>
<evidence type="ECO:0000313" key="6">
    <source>
        <dbReference type="Proteomes" id="UP000238479"/>
    </source>
</evidence>
<evidence type="ECO:0000256" key="1">
    <source>
        <dbReference type="ARBA" id="ARBA00022614"/>
    </source>
</evidence>
<evidence type="ECO:0000256" key="2">
    <source>
        <dbReference type="ARBA" id="ARBA00022737"/>
    </source>
</evidence>
<accession>A0A2P6QPB0</accession>
<evidence type="ECO:0000313" key="5">
    <source>
        <dbReference type="EMBL" id="PRQ36029.1"/>
    </source>
</evidence>
<dbReference type="InterPro" id="IPR003591">
    <property type="entry name" value="Leu-rich_rpt_typical-subtyp"/>
</dbReference>
<dbReference type="AlphaFoldDB" id="A0A2P6QPB0"/>
<protein>
    <submittedName>
        <fullName evidence="5">Putative leucine-rich repeat domain, L domain-containing protein</fullName>
    </submittedName>
</protein>
<dbReference type="InterPro" id="IPR001611">
    <property type="entry name" value="Leu-rich_rpt"/>
</dbReference>
<dbReference type="SUPFAM" id="SSF52058">
    <property type="entry name" value="L domain-like"/>
    <property type="match status" value="4"/>
</dbReference>
<keyword evidence="1" id="KW-0433">Leucine-rich repeat</keyword>
<reference evidence="5 6" key="1">
    <citation type="journal article" date="2018" name="Nat. Genet.">
        <title>The Rosa genome provides new insights in the design of modern roses.</title>
        <authorList>
            <person name="Bendahmane M."/>
        </authorList>
    </citation>
    <scope>NUCLEOTIDE SEQUENCE [LARGE SCALE GENOMIC DNA]</scope>
    <source>
        <strain evidence="6">cv. Old Blush</strain>
    </source>
</reference>
<dbReference type="OMA" id="MNNCKSL"/>